<sequence length="42" mass="4729">MFNIDARSSSFLSIFDFNFKNAAIFCVFTSKPTGKLNYESGI</sequence>
<proteinExistence type="predicted"/>
<evidence type="ECO:0000313" key="2">
    <source>
        <dbReference type="Proteomes" id="UP000292136"/>
    </source>
</evidence>
<dbReference type="EMBL" id="SHKM01000003">
    <property type="protein sequence ID" value="RZT75654.1"/>
    <property type="molecule type" value="Genomic_DNA"/>
</dbReference>
<reference evidence="1 2" key="1">
    <citation type="submission" date="2019-02" db="EMBL/GenBank/DDBJ databases">
        <title>Genomic Encyclopedia of Type Strains, Phase IV (KMG-IV): sequencing the most valuable type-strain genomes for metagenomic binning, comparative biology and taxonomic classification.</title>
        <authorList>
            <person name="Goeker M."/>
        </authorList>
    </citation>
    <scope>NUCLEOTIDE SEQUENCE [LARGE SCALE GENOMIC DNA]</scope>
    <source>
        <strain evidence="1 2">DSM 21223</strain>
    </source>
</reference>
<dbReference type="Proteomes" id="UP000292136">
    <property type="component" value="Unassembled WGS sequence"/>
</dbReference>
<accession>A0ABY0IPP4</accession>
<protein>
    <submittedName>
        <fullName evidence="1">Uncharacterized protein</fullName>
    </submittedName>
</protein>
<comment type="caution">
    <text evidence="1">The sequence shown here is derived from an EMBL/GenBank/DDBJ whole genome shotgun (WGS) entry which is preliminary data.</text>
</comment>
<keyword evidence="2" id="KW-1185">Reference proteome</keyword>
<organism evidence="1 2">
    <name type="scientific">Azospira oryzae</name>
    <dbReference type="NCBI Taxonomy" id="146939"/>
    <lineage>
        <taxon>Bacteria</taxon>
        <taxon>Pseudomonadati</taxon>
        <taxon>Pseudomonadota</taxon>
        <taxon>Betaproteobacteria</taxon>
        <taxon>Rhodocyclales</taxon>
        <taxon>Rhodocyclaceae</taxon>
        <taxon>Azospira</taxon>
    </lineage>
</organism>
<name>A0ABY0IPP4_9RHOO</name>
<gene>
    <name evidence="1" type="ORF">EV678_2840</name>
</gene>
<evidence type="ECO:0000313" key="1">
    <source>
        <dbReference type="EMBL" id="RZT75654.1"/>
    </source>
</evidence>